<reference evidence="3 4" key="1">
    <citation type="submission" date="2020-11" db="EMBL/GenBank/DDBJ databases">
        <authorList>
            <person name="Wallbank WR R."/>
            <person name="Pardo Diaz C."/>
            <person name="Kozak K."/>
            <person name="Martin S."/>
            <person name="Jiggins C."/>
            <person name="Moest M."/>
            <person name="Warren A I."/>
            <person name="Generalovic N T."/>
            <person name="Byers J.R.P. K."/>
            <person name="Montejo-Kovacevich G."/>
            <person name="Yen C E."/>
        </authorList>
    </citation>
    <scope>NUCLEOTIDE SEQUENCE [LARGE SCALE GENOMIC DNA]</scope>
</reference>
<name>A0A7R8UCI0_HERIL</name>
<sequence length="142" mass="15879">MQQEIDNAKAEIAKREATVASLKSKIEVMKAGIQLAQAEKDKLSKNIFEAKIQRLKKLEEKETEDFNAAKVKATNQLKILRQFCLTLQGLPLPDPNKPPDDDNKPPDDDNKPPDDDNKPPDDDNKPPDDDNKPSPPEKGAKK</sequence>
<dbReference type="EMBL" id="LR899009">
    <property type="protein sequence ID" value="CAD7078173.1"/>
    <property type="molecule type" value="Genomic_DNA"/>
</dbReference>
<feature type="coiled-coil region" evidence="1">
    <location>
        <begin position="5"/>
        <end position="53"/>
    </location>
</feature>
<evidence type="ECO:0000313" key="3">
    <source>
        <dbReference type="EMBL" id="CAD7078173.1"/>
    </source>
</evidence>
<feature type="region of interest" description="Disordered" evidence="2">
    <location>
        <begin position="88"/>
        <end position="142"/>
    </location>
</feature>
<keyword evidence="1" id="KW-0175">Coiled coil</keyword>
<organism evidence="3 4">
    <name type="scientific">Hermetia illucens</name>
    <name type="common">Black soldier fly</name>
    <dbReference type="NCBI Taxonomy" id="343691"/>
    <lineage>
        <taxon>Eukaryota</taxon>
        <taxon>Metazoa</taxon>
        <taxon>Ecdysozoa</taxon>
        <taxon>Arthropoda</taxon>
        <taxon>Hexapoda</taxon>
        <taxon>Insecta</taxon>
        <taxon>Pterygota</taxon>
        <taxon>Neoptera</taxon>
        <taxon>Endopterygota</taxon>
        <taxon>Diptera</taxon>
        <taxon>Brachycera</taxon>
        <taxon>Stratiomyomorpha</taxon>
        <taxon>Stratiomyidae</taxon>
        <taxon>Hermetiinae</taxon>
        <taxon>Hermetia</taxon>
    </lineage>
</organism>
<evidence type="ECO:0000256" key="2">
    <source>
        <dbReference type="SAM" id="MobiDB-lite"/>
    </source>
</evidence>
<evidence type="ECO:0000256" key="1">
    <source>
        <dbReference type="SAM" id="Coils"/>
    </source>
</evidence>
<proteinExistence type="predicted"/>
<feature type="compositionally biased region" description="Basic and acidic residues" evidence="2">
    <location>
        <begin position="97"/>
        <end position="132"/>
    </location>
</feature>
<gene>
    <name evidence="3" type="ORF">HERILL_LOCUS1458</name>
</gene>
<protein>
    <submittedName>
        <fullName evidence="3">Uncharacterized protein</fullName>
    </submittedName>
</protein>
<dbReference type="Proteomes" id="UP000594454">
    <property type="component" value="Chromosome 1"/>
</dbReference>
<dbReference type="AlphaFoldDB" id="A0A7R8UCI0"/>
<accession>A0A7R8UCI0</accession>
<keyword evidence="4" id="KW-1185">Reference proteome</keyword>
<dbReference type="InParanoid" id="A0A7R8UCI0"/>
<evidence type="ECO:0000313" key="4">
    <source>
        <dbReference type="Proteomes" id="UP000594454"/>
    </source>
</evidence>